<feature type="region of interest" description="Disordered" evidence="4">
    <location>
        <begin position="872"/>
        <end position="895"/>
    </location>
</feature>
<dbReference type="GO" id="GO:0006869">
    <property type="term" value="P:lipid transport"/>
    <property type="evidence" value="ECO:0007669"/>
    <property type="project" value="UniProtKB-KW"/>
</dbReference>
<evidence type="ECO:0000313" key="10">
    <source>
        <dbReference type="Proteomes" id="UP000694542"/>
    </source>
</evidence>
<dbReference type="PANTHER" id="PTHR16166">
    <property type="entry name" value="VACUOLAR PROTEIN SORTING-ASSOCIATED PROTEIN VPS13"/>
    <property type="match status" value="1"/>
</dbReference>
<name>A0A8C0Z3G0_CANLF</name>
<feature type="domain" description="Chorein N-terminal" evidence="5">
    <location>
        <begin position="2"/>
        <end position="1595"/>
    </location>
</feature>
<reference evidence="9" key="1">
    <citation type="submission" date="2018-10" db="EMBL/GenBank/DDBJ databases">
        <title>De novo assembly of a Great Dane genome.</title>
        <authorList>
            <person name="Kidd J.M."/>
            <person name="Pendleton A.L."/>
            <person name="Shen F."/>
            <person name="Emery S."/>
        </authorList>
    </citation>
    <scope>NUCLEOTIDE SEQUENCE [LARGE SCALE GENOMIC DNA]</scope>
    <source>
        <strain evidence="9">Great Dane</strain>
    </source>
</reference>
<protein>
    <submittedName>
        <fullName evidence="9">Vacuolar protein sorting 13 homolog C</fullName>
    </submittedName>
</protein>
<dbReference type="InterPro" id="IPR026854">
    <property type="entry name" value="VPS13_N"/>
</dbReference>
<keyword evidence="2" id="KW-0813">Transport</keyword>
<evidence type="ECO:0000256" key="3">
    <source>
        <dbReference type="ARBA" id="ARBA00023055"/>
    </source>
</evidence>
<dbReference type="Pfam" id="PF25033">
    <property type="entry name" value="VPS13_M"/>
    <property type="match status" value="1"/>
</dbReference>
<feature type="domain" description="Intermembrane lipid transfer protein VPS13-like C-terminal" evidence="8">
    <location>
        <begin position="3594"/>
        <end position="3619"/>
    </location>
</feature>
<proteinExistence type="inferred from homology"/>
<accession>A0A8C0Z3G0</accession>
<evidence type="ECO:0000259" key="7">
    <source>
        <dbReference type="Pfam" id="PF25036"/>
    </source>
</evidence>
<comment type="similarity">
    <text evidence="1">Belongs to the VPS13 family.</text>
</comment>
<evidence type="ECO:0000259" key="6">
    <source>
        <dbReference type="Pfam" id="PF25033"/>
    </source>
</evidence>
<dbReference type="Ensembl" id="ENSCAFT00040039132.1">
    <property type="protein sequence ID" value="ENSCAFP00040034128.1"/>
    <property type="gene ID" value="ENSCAFG00040019752.1"/>
</dbReference>
<dbReference type="InterPro" id="IPR026847">
    <property type="entry name" value="VPS13"/>
</dbReference>
<evidence type="ECO:0000256" key="2">
    <source>
        <dbReference type="ARBA" id="ARBA00022448"/>
    </source>
</evidence>
<dbReference type="Pfam" id="PF25036">
    <property type="entry name" value="VPS13_VAB"/>
    <property type="match status" value="1"/>
</dbReference>
<dbReference type="Pfam" id="PF12624">
    <property type="entry name" value="VPS13_N"/>
    <property type="match status" value="1"/>
</dbReference>
<organism evidence="9 10">
    <name type="scientific">Canis lupus familiaris</name>
    <name type="common">Dog</name>
    <name type="synonym">Canis familiaris</name>
    <dbReference type="NCBI Taxonomy" id="9615"/>
    <lineage>
        <taxon>Eukaryota</taxon>
        <taxon>Metazoa</taxon>
        <taxon>Chordata</taxon>
        <taxon>Craniata</taxon>
        <taxon>Vertebrata</taxon>
        <taxon>Euteleostomi</taxon>
        <taxon>Mammalia</taxon>
        <taxon>Eutheria</taxon>
        <taxon>Laurasiatheria</taxon>
        <taxon>Carnivora</taxon>
        <taxon>Caniformia</taxon>
        <taxon>Canidae</taxon>
        <taxon>Canis</taxon>
    </lineage>
</organism>
<evidence type="ECO:0000256" key="4">
    <source>
        <dbReference type="SAM" id="MobiDB-lite"/>
    </source>
</evidence>
<dbReference type="InterPro" id="IPR056747">
    <property type="entry name" value="VPS13-like_M"/>
</dbReference>
<evidence type="ECO:0000313" key="9">
    <source>
        <dbReference type="Ensembl" id="ENSCAFP00040034128.1"/>
    </source>
</evidence>
<dbReference type="Proteomes" id="UP000694542">
    <property type="component" value="Chromosome 30"/>
</dbReference>
<feature type="region of interest" description="Disordered" evidence="4">
    <location>
        <begin position="3604"/>
        <end position="3628"/>
    </location>
</feature>
<dbReference type="InterPro" id="IPR056748">
    <property type="entry name" value="VPS13-like_C"/>
</dbReference>
<feature type="compositionally biased region" description="Acidic residues" evidence="4">
    <location>
        <begin position="872"/>
        <end position="884"/>
    </location>
</feature>
<gene>
    <name evidence="9" type="primary">VPS13C</name>
</gene>
<feature type="compositionally biased region" description="Basic and acidic residues" evidence="4">
    <location>
        <begin position="3604"/>
        <end position="3614"/>
    </location>
</feature>
<dbReference type="Pfam" id="PF25037">
    <property type="entry name" value="VPS13_C"/>
    <property type="match status" value="1"/>
</dbReference>
<feature type="compositionally biased region" description="Acidic residues" evidence="4">
    <location>
        <begin position="3615"/>
        <end position="3628"/>
    </location>
</feature>
<feature type="domain" description="VPS13-like middle region" evidence="6">
    <location>
        <begin position="1611"/>
        <end position="2407"/>
    </location>
</feature>
<feature type="domain" description="Vacuolar protein sorting-associated protein 13 VPS13 adaptor binding" evidence="7">
    <location>
        <begin position="2482"/>
        <end position="3016"/>
    </location>
</feature>
<sequence>MVLESVVADLLNRFLGDYVENLNKSQLKLGIWGGNVALDNLQIKENALSELDVPFKVKAGQIDKLTLKIPWKNLYGEAVIATLEGLYLLVVPGASIKYDAEKEEKSLQDIKQKELSRIEEALQKAAEKGAHSGEFIYGLESFVYKDIKPGRKRKKHKKHFKKPFKSLDRSKDKPKEAKKDTFLEKLATQVIKNVQVKITDIHIKYEDDVTDPQQPLSFGVTLGELSLLTANEHWTPCILNEAEKIIYKLIRLDSLSAYWNVNCNMSYQESKEQILDQLKSGILTSSNIPVNHQYIFQPISASAKLYMNPYAETELKTPKLDWNIEVQNIAIEMTKPQYLSMIDFLESVDYMVRNAPYRKYKPYLPLHTNGRQWWKYAIDSVLEVHIRRYTQMWSWSNIKKHRQLLKSYKSAYKIKLTQPKVPEEIQKQIQDLEKTLDVFNIILARQQAQVEVIRSGQKLRKKSTDTGEKRGGWFSGFWGKKESKKKDEESLIPETIDDIMTAEEKDKLFTAIGYSESTHNLALPKQYVAHIMTLKLVSTSVTIRENQNIPEILKIQIIGLGTQVSQRPGAQALKVEAKLEHWYITGLKQEGIVPSLVASIGDTTSSLLKIEFETNPENSTADQTLIVQSQPVEVIYDAKTINAVVEFFQSNKGLDLEQITSATLMKLEEIKERTATGLTHIIETRKVLDLRINLKPSYLILPQTGFHHEKSDLLILDFGTFQLNSKDQGLQKTNNSSLEELMDKAYDKFDVEIKSVQLLFARAEENWKRCRFQHPSTMHILQPMDIHVELAKAMVEKDIRMARLKLSGGLPLHVRISDQKMKDVLCLINSIPLPQKSPAQSPERQVSSIPVISDRTKDLLGTSLLLDGVESESDDEYFDAEDGDTQTGKSMRGSELKKVAEAPNEELINLLLKFEIKEVVLEFTKQQKEEDTILVFNVTHLGTEATVRTFDITVVSYLKKISLDYHEIQGSRKKPLHLISSSDKPGLDLLKVEYVKADKNGPSFQTTFEKTEQTLKVAFSSLNLLLQTQALLSSINYLTTIIPSDDQRSDTKEVQISDEKQQKNLALQKAIVSSKDRDIIDFRLFAKLNAFCVTVCDEKNNIAEIKIQGLDSSLSLQSKKQSLFARLENIIVTDVDPKTVHKKAVSIMGNEVFHFNLDLYPDATEGEYYTDMSKVDGVVSLNVGCIQIVYLHKFLMSLLNFLSNFQTAKEALSAATAQAAEKAARSVKDLAQRSFRVSINIDLKAPVIVIPQSSISANAVVVDLGLIRVQNQFSLVSGEDCLNPPIIDRMDVQLTKLKLSRTVIQPGTSHLDIQLLHPINLEFSVNRNLAASWYHRVPVVEIKGHLESMNVNLNQEDLNLLFRILAENLGEAPEDVNKMKPGVQKTGEIKGPLEISTAKQDVHASHGTSTAGVEEMRSVDIINVLLNFEIKEVVITLMKKAEKKGRPLHELNVLQLGMEAKVKPYDLTAKAYLKKISMRCFEFSDSVGEPLHIINSSNVTEEPLLKMSLTKADSDGPEFTTIHDNTKQRLKVSFSSLDLVLHLEALLSFMDFLSSAVPSSEPSYLEKESSELKPLVGESRNIVVKAVSSSTSQDDVFDLKVIAELNAFNVFVCDQKCNIADIRIRGMDASISVKPKQTDMFARLKDIVITNVDLLSIHKKAVSILGDEVFRFQMTLYPDATEGKAYADMSKVDGKLSLKVGCIQIVYVHKFFMSLLNFLNNFQTAKEALSSATVQAAERAASSMKDLAQKSFRLLMDINLKAPVIIIPQSSVSPNAIVADLGLIRVENKFSLVPMEHYSLPPVIDKMNIQLTQLKLSRTLLQNGLAQPDIEILKPVNLLLSIQRNLAAAWYVQIPGMEIKGKLKPMLIALSEDDLTVLMKILLENLGEASSQPSPTQTIQEAIRIRKDVLGGPDNLKEQDLTDSKLSVDQNVTLQFDFHFESLSIVLYNNDINQESKLSFHNDSFRLGELRLHLMASVGKMFKDGSMNVSLKLKTCTLDDLREGIERATSRMIDKKNDQDDNSSMIDISYKQSKTGSHIDAILDKLYVCASVEFLMTVADFFIKAVSQNPENMAKEAQIPLRQTATAKVKMEKDDSVRPNMTLKAKITDPEVVFVANLTKADAPALTASFQCNLSLSTSKLEQMMEASVRDLKVLACPFLREKRGKNITTVLQPCSLFMEKCMWASGKQNISIMVEEFIIKISPIILNTVMTIMAAMSPKTKEDESKDTSKETENLWGVKPISDYNSWFLGVDMATEVTENFKDIQHQSVEENCAVAVESVQVTLECGLGHRTVPLLLAESKFSGNIKNWTSLMAATADMTLEVHYYNETHAVWEPLIERVEGKRPWNLRLDIKKNPVQDKSLMPGDDFIFLPEPQTAVHISSGDTMNITISKSCLNVFNNLAKGFSEGTASTFDYSLKDRAPFTVKNAIGVPVKVQPNHSLRVIGSPGKSGVYDVDVGQNLELEYASMEPSRQGKLSVLSRQESSFFALTFVPHGYTEVAKVPVARSGRRLYNVRNPNASHSDSVLVQIDATEGNKVITLRSPLQIKNHFSIAFIVYKSVKNVKLLEPIGVARPEEEFHVPLDSYRCQLFIQPAGILENHYKVSTTYISWKEELHRSREVRCMLQCPSVEVNFLPLIVNTVALPDELSYICTHEEDWDPAYIIHLYPTLTLRNLLPYSLRYLLEGTAETHELAEGSAADVLHSKISGEVMELVLMKYQGRNWSGHFRICDTLPEFFLVCFSSDSAEVMTIDLSIHVRRIGSRMVLSVFSPYWLINKTSRVLQYRSEDIHMKHPADFRDIILFSFKKKNIFSKNKVQLKISTSAWSSSFSLDTVGSYGCVKCPANNMEYLVGVSIKMSSFNLTRIVTLTPFCTIANKSSLELEVGEIASDGSMPTHKWNYIASSECLPFWPENLSGKLCVRVVGCEGSSRPFFYNRQDNGTLLSLEELNGGILVDVNIAEHSTVITFSDYHEGSAPALVINHTSQDVVTYKQSGSQEEVHLVPGEARLFAWADPTGTKKLTWTYAANTGEHSLLKDECGQFPYDANTQIHWVSFLDGRQRVLLFTDDVALVSKALQAEEMEQADHEITFSLHSLGLSLVNNENKQEVSYIGITSSGVVWEMKPKQKWKPFSQKQIILLEQAYKKYQVSRDHGWIKLDNNFEVNFDKVPMEMRLPVHCPIKRDFLSGIQIEFKQSPHQRSLRARLYWLQVDNQLPGTMFPVVFHPVAPPKSIALDSEPKPFIDVSVITRFNEYSKVLQFKYFMVLIQEMALKVDQGFLGAIITLFTPATDPEAERKRTKLIQHDIDALNTELMETSMTDMSVLSFFEHFHISPVKLHLSLSLGTGSEESDKEKQEMIAIHSVNLLLKSIGATLTDVDDLIFKLAYYEIRYQFYKRDQLMWSVVRHYTEQFLKQMYVLVLGLDVLGNPFGLIRGLSEGVEALFYEPFQGAVQGPEEFAEGLVIGVRSLFGHTVGGAAGVVSRITGSVGKGLAAITMDKEYQQKRREEMGRQPKDFGDSLARGGKGFLRGVVGGVTGIITKPVEGAKKEGAAGFFKGIGKGLVGAVARPTGGIIDMASSTFQGIQRAAESTEEVSRLRPPRFIHEDGIIRPYERQESEGYDLYEQEPEIQE</sequence>
<feature type="region of interest" description="Disordered" evidence="4">
    <location>
        <begin position="153"/>
        <end position="176"/>
    </location>
</feature>
<keyword evidence="3" id="KW-0445">Lipid transport</keyword>
<evidence type="ECO:0000256" key="1">
    <source>
        <dbReference type="ARBA" id="ARBA00006545"/>
    </source>
</evidence>
<evidence type="ECO:0000259" key="5">
    <source>
        <dbReference type="Pfam" id="PF12624"/>
    </source>
</evidence>
<dbReference type="PANTHER" id="PTHR16166:SF125">
    <property type="entry name" value="INTERMEMBRANE LIPID TRANSFER PROTEIN VPS13C"/>
    <property type="match status" value="1"/>
</dbReference>
<reference evidence="9" key="2">
    <citation type="submission" date="2025-08" db="UniProtKB">
        <authorList>
            <consortium name="Ensembl"/>
        </authorList>
    </citation>
    <scope>IDENTIFICATION</scope>
</reference>
<feature type="compositionally biased region" description="Basic and acidic residues" evidence="4">
    <location>
        <begin position="165"/>
        <end position="176"/>
    </location>
</feature>
<evidence type="ECO:0000259" key="8">
    <source>
        <dbReference type="Pfam" id="PF25037"/>
    </source>
</evidence>
<dbReference type="InterPro" id="IPR009543">
    <property type="entry name" value="VPS13_VAB"/>
</dbReference>
<feature type="compositionally biased region" description="Basic residues" evidence="4">
    <location>
        <begin position="153"/>
        <end position="164"/>
    </location>
</feature>